<dbReference type="PANTHER" id="PTHR33154">
    <property type="entry name" value="TRANSCRIPTIONAL REGULATOR, ARSR FAMILY"/>
    <property type="match status" value="1"/>
</dbReference>
<feature type="domain" description="HTH arsR-type" evidence="4">
    <location>
        <begin position="18"/>
        <end position="108"/>
    </location>
</feature>
<evidence type="ECO:0000256" key="3">
    <source>
        <dbReference type="ARBA" id="ARBA00023163"/>
    </source>
</evidence>
<name>A0ABP4YKC4_9MICO</name>
<dbReference type="CDD" id="cd00090">
    <property type="entry name" value="HTH_ARSR"/>
    <property type="match status" value="1"/>
</dbReference>
<dbReference type="InterPro" id="IPR011991">
    <property type="entry name" value="ArsR-like_HTH"/>
</dbReference>
<dbReference type="PROSITE" id="PS50987">
    <property type="entry name" value="HTH_ARSR_2"/>
    <property type="match status" value="1"/>
</dbReference>
<keyword evidence="2" id="KW-0238">DNA-binding</keyword>
<dbReference type="SMART" id="SM00418">
    <property type="entry name" value="HTH_ARSR"/>
    <property type="match status" value="1"/>
</dbReference>
<dbReference type="InterPro" id="IPR036390">
    <property type="entry name" value="WH_DNA-bd_sf"/>
</dbReference>
<dbReference type="InterPro" id="IPR036388">
    <property type="entry name" value="WH-like_DNA-bd_sf"/>
</dbReference>
<protein>
    <submittedName>
        <fullName evidence="5">Metalloregulator ArsR/SmtB family transcription factor</fullName>
    </submittedName>
</protein>
<dbReference type="RefSeq" id="WP_344297059.1">
    <property type="nucleotide sequence ID" value="NZ_BAAANJ010000015.1"/>
</dbReference>
<evidence type="ECO:0000256" key="1">
    <source>
        <dbReference type="ARBA" id="ARBA00023015"/>
    </source>
</evidence>
<gene>
    <name evidence="5" type="ORF">GCM10009749_29290</name>
</gene>
<dbReference type="NCBIfam" id="NF033788">
    <property type="entry name" value="HTH_metalloreg"/>
    <property type="match status" value="1"/>
</dbReference>
<dbReference type="EMBL" id="BAAANJ010000015">
    <property type="protein sequence ID" value="GAA1817457.1"/>
    <property type="molecule type" value="Genomic_DNA"/>
</dbReference>
<comment type="caution">
    <text evidence="5">The sequence shown here is derived from an EMBL/GenBank/DDBJ whole genome shotgun (WGS) entry which is preliminary data.</text>
</comment>
<organism evidence="5 6">
    <name type="scientific">Agromyces neolithicus</name>
    <dbReference type="NCBI Taxonomy" id="269420"/>
    <lineage>
        <taxon>Bacteria</taxon>
        <taxon>Bacillati</taxon>
        <taxon>Actinomycetota</taxon>
        <taxon>Actinomycetes</taxon>
        <taxon>Micrococcales</taxon>
        <taxon>Microbacteriaceae</taxon>
        <taxon>Agromyces</taxon>
    </lineage>
</organism>
<dbReference type="Gene3D" id="1.10.10.10">
    <property type="entry name" value="Winged helix-like DNA-binding domain superfamily/Winged helix DNA-binding domain"/>
    <property type="match status" value="1"/>
</dbReference>
<dbReference type="Proteomes" id="UP001500002">
    <property type="component" value="Unassembled WGS sequence"/>
</dbReference>
<dbReference type="InterPro" id="IPR001845">
    <property type="entry name" value="HTH_ArsR_DNA-bd_dom"/>
</dbReference>
<evidence type="ECO:0000259" key="4">
    <source>
        <dbReference type="PROSITE" id="PS50987"/>
    </source>
</evidence>
<keyword evidence="6" id="KW-1185">Reference proteome</keyword>
<dbReference type="PRINTS" id="PR00778">
    <property type="entry name" value="HTHARSR"/>
</dbReference>
<dbReference type="SUPFAM" id="SSF46785">
    <property type="entry name" value="Winged helix' DNA-binding domain"/>
    <property type="match status" value="1"/>
</dbReference>
<evidence type="ECO:0000313" key="5">
    <source>
        <dbReference type="EMBL" id="GAA1817457.1"/>
    </source>
</evidence>
<sequence length="108" mass="11964">MVASPLRFPEGEERAAALDREAAESLARTLRAIADPTRLQLLSLIRRSPNGEATGGELADHLRLTQPTVSHHLRIMVDDGLLLRDQRGRSAWFSVVADRAAEIDDLLR</sequence>
<dbReference type="InterPro" id="IPR051081">
    <property type="entry name" value="HTH_MetalResp_TranReg"/>
</dbReference>
<proteinExistence type="predicted"/>
<keyword evidence="1" id="KW-0805">Transcription regulation</keyword>
<dbReference type="Pfam" id="PF01022">
    <property type="entry name" value="HTH_5"/>
    <property type="match status" value="1"/>
</dbReference>
<evidence type="ECO:0000313" key="6">
    <source>
        <dbReference type="Proteomes" id="UP001500002"/>
    </source>
</evidence>
<accession>A0ABP4YKC4</accession>
<reference evidence="6" key="1">
    <citation type="journal article" date="2019" name="Int. J. Syst. Evol. Microbiol.">
        <title>The Global Catalogue of Microorganisms (GCM) 10K type strain sequencing project: providing services to taxonomists for standard genome sequencing and annotation.</title>
        <authorList>
            <consortium name="The Broad Institute Genomics Platform"/>
            <consortium name="The Broad Institute Genome Sequencing Center for Infectious Disease"/>
            <person name="Wu L."/>
            <person name="Ma J."/>
        </authorList>
    </citation>
    <scope>NUCLEOTIDE SEQUENCE [LARGE SCALE GENOMIC DNA]</scope>
    <source>
        <strain evidence="6">JCM 14322</strain>
    </source>
</reference>
<evidence type="ECO:0000256" key="2">
    <source>
        <dbReference type="ARBA" id="ARBA00023125"/>
    </source>
</evidence>
<dbReference type="PANTHER" id="PTHR33154:SF18">
    <property type="entry name" value="ARSENICAL RESISTANCE OPERON REPRESSOR"/>
    <property type="match status" value="1"/>
</dbReference>
<keyword evidence="3" id="KW-0804">Transcription</keyword>